<dbReference type="AlphaFoldDB" id="A0ABD1MAR3"/>
<accession>A0ABD1MAR3</accession>
<reference evidence="3 4" key="1">
    <citation type="submission" date="2024-08" db="EMBL/GenBank/DDBJ databases">
        <title>Insights into the chromosomal genome structure of Flemingia macrophylla.</title>
        <authorList>
            <person name="Ding Y."/>
            <person name="Zhao Y."/>
            <person name="Bi W."/>
            <person name="Wu M."/>
            <person name="Zhao G."/>
            <person name="Gong Y."/>
            <person name="Li W."/>
            <person name="Zhang P."/>
        </authorList>
    </citation>
    <scope>NUCLEOTIDE SEQUENCE [LARGE SCALE GENOMIC DNA]</scope>
    <source>
        <strain evidence="3">DYQJB</strain>
        <tissue evidence="3">Leaf</tissue>
    </source>
</reference>
<gene>
    <name evidence="3" type="ORF">Fmac_014105</name>
</gene>
<dbReference type="Proteomes" id="UP001603857">
    <property type="component" value="Unassembled WGS sequence"/>
</dbReference>
<keyword evidence="4" id="KW-1185">Reference proteome</keyword>
<feature type="signal peptide" evidence="2">
    <location>
        <begin position="1"/>
        <end position="48"/>
    </location>
</feature>
<keyword evidence="1" id="KW-0472">Membrane</keyword>
<feature type="chain" id="PRO_5044845248" evidence="2">
    <location>
        <begin position="49"/>
        <end position="119"/>
    </location>
</feature>
<evidence type="ECO:0000256" key="1">
    <source>
        <dbReference type="SAM" id="Phobius"/>
    </source>
</evidence>
<evidence type="ECO:0000313" key="4">
    <source>
        <dbReference type="Proteomes" id="UP001603857"/>
    </source>
</evidence>
<keyword evidence="2" id="KW-0732">Signal</keyword>
<name>A0ABD1MAR3_9FABA</name>
<sequence length="119" mass="13465">MKAYFTLMAFELSIIGIKYGNGITNPFQQPPSPTIFLLLTALFSHVLASTGDMMDNNTIITFHVSGIVACQTLFWIILSDHFFCYFIINLLFLLIASFRFFNYVTHSASGSTLQKLHRS</sequence>
<proteinExistence type="predicted"/>
<feature type="transmembrane region" description="Helical" evidence="1">
    <location>
        <begin position="58"/>
        <end position="77"/>
    </location>
</feature>
<evidence type="ECO:0000313" key="3">
    <source>
        <dbReference type="EMBL" id="KAL2332892.1"/>
    </source>
</evidence>
<organism evidence="3 4">
    <name type="scientific">Flemingia macrophylla</name>
    <dbReference type="NCBI Taxonomy" id="520843"/>
    <lineage>
        <taxon>Eukaryota</taxon>
        <taxon>Viridiplantae</taxon>
        <taxon>Streptophyta</taxon>
        <taxon>Embryophyta</taxon>
        <taxon>Tracheophyta</taxon>
        <taxon>Spermatophyta</taxon>
        <taxon>Magnoliopsida</taxon>
        <taxon>eudicotyledons</taxon>
        <taxon>Gunneridae</taxon>
        <taxon>Pentapetalae</taxon>
        <taxon>rosids</taxon>
        <taxon>fabids</taxon>
        <taxon>Fabales</taxon>
        <taxon>Fabaceae</taxon>
        <taxon>Papilionoideae</taxon>
        <taxon>50 kb inversion clade</taxon>
        <taxon>NPAAA clade</taxon>
        <taxon>indigoferoid/millettioid clade</taxon>
        <taxon>Phaseoleae</taxon>
        <taxon>Flemingia</taxon>
    </lineage>
</organism>
<feature type="transmembrane region" description="Helical" evidence="1">
    <location>
        <begin position="83"/>
        <end position="101"/>
    </location>
</feature>
<keyword evidence="1" id="KW-1133">Transmembrane helix</keyword>
<evidence type="ECO:0000256" key="2">
    <source>
        <dbReference type="SAM" id="SignalP"/>
    </source>
</evidence>
<dbReference type="EMBL" id="JBGMDY010000005">
    <property type="protein sequence ID" value="KAL2332892.1"/>
    <property type="molecule type" value="Genomic_DNA"/>
</dbReference>
<protein>
    <submittedName>
        <fullName evidence="3">Uncharacterized protein</fullName>
    </submittedName>
</protein>
<comment type="caution">
    <text evidence="3">The sequence shown here is derived from an EMBL/GenBank/DDBJ whole genome shotgun (WGS) entry which is preliminary data.</text>
</comment>
<keyword evidence="1" id="KW-0812">Transmembrane</keyword>